<comment type="similarity">
    <text evidence="1 5">Belongs to the peptidase S8 family.</text>
</comment>
<dbReference type="PROSITE" id="PS51892">
    <property type="entry name" value="SUBTILASE"/>
    <property type="match status" value="1"/>
</dbReference>
<name>A0A6J4M9D2_9BACT</name>
<dbReference type="InterPro" id="IPR000209">
    <property type="entry name" value="Peptidase_S8/S53_dom"/>
</dbReference>
<evidence type="ECO:0000256" key="5">
    <source>
        <dbReference type="PROSITE-ProRule" id="PRU01240"/>
    </source>
</evidence>
<keyword evidence="4" id="KW-0720">Serine protease</keyword>
<dbReference type="Pfam" id="PF00082">
    <property type="entry name" value="Peptidase_S8"/>
    <property type="match status" value="1"/>
</dbReference>
<gene>
    <name evidence="7" type="ORF">AVDCRST_MAG89-3276</name>
</gene>
<keyword evidence="3 7" id="KW-0378">Hydrolase</keyword>
<dbReference type="PANTHER" id="PTHR43806">
    <property type="entry name" value="PEPTIDASE S8"/>
    <property type="match status" value="1"/>
</dbReference>
<evidence type="ECO:0000256" key="3">
    <source>
        <dbReference type="ARBA" id="ARBA00022801"/>
    </source>
</evidence>
<reference evidence="7" key="1">
    <citation type="submission" date="2020-02" db="EMBL/GenBank/DDBJ databases">
        <authorList>
            <person name="Meier V. D."/>
        </authorList>
    </citation>
    <scope>NUCLEOTIDE SEQUENCE</scope>
    <source>
        <strain evidence="7">AVDCRST_MAG89</strain>
    </source>
</reference>
<dbReference type="AlphaFoldDB" id="A0A6J4M9D2"/>
<dbReference type="InterPro" id="IPR023828">
    <property type="entry name" value="Peptidase_S8_Ser-AS"/>
</dbReference>
<accession>A0A6J4M9D2</accession>
<organism evidence="7">
    <name type="scientific">uncultured Gemmatimonadota bacterium</name>
    <dbReference type="NCBI Taxonomy" id="203437"/>
    <lineage>
        <taxon>Bacteria</taxon>
        <taxon>Pseudomonadati</taxon>
        <taxon>Gemmatimonadota</taxon>
        <taxon>environmental samples</taxon>
    </lineage>
</organism>
<proteinExistence type="inferred from homology"/>
<feature type="domain" description="Peptidase S8/S53" evidence="6">
    <location>
        <begin position="1"/>
        <end position="92"/>
    </location>
</feature>
<evidence type="ECO:0000256" key="4">
    <source>
        <dbReference type="ARBA" id="ARBA00022825"/>
    </source>
</evidence>
<sequence>PARASTVTTVASSTSTDAKSSFSNWGSCVELYAPGSSITSAWYTGDTVTNTISGTSMASPHVAGVGALYKGTYGDAGYSTIRTWLINNATASVITGNVTGTPNRLLYKAAL</sequence>
<feature type="non-terminal residue" evidence="7">
    <location>
        <position position="1"/>
    </location>
</feature>
<dbReference type="Gene3D" id="3.40.50.200">
    <property type="entry name" value="Peptidase S8/S53 domain"/>
    <property type="match status" value="1"/>
</dbReference>
<dbReference type="SUPFAM" id="SSF52743">
    <property type="entry name" value="Subtilisin-like"/>
    <property type="match status" value="1"/>
</dbReference>
<evidence type="ECO:0000256" key="1">
    <source>
        <dbReference type="ARBA" id="ARBA00011073"/>
    </source>
</evidence>
<dbReference type="EMBL" id="CADCTV010000684">
    <property type="protein sequence ID" value="CAA9353497.1"/>
    <property type="molecule type" value="Genomic_DNA"/>
</dbReference>
<protein>
    <submittedName>
        <fullName evidence="7">Alkaline serine exoprotease A</fullName>
        <ecNumber evidence="7">3.4.21.-</ecNumber>
    </submittedName>
</protein>
<keyword evidence="2 7" id="KW-0645">Protease</keyword>
<comment type="caution">
    <text evidence="5">Lacks conserved residue(s) required for the propagation of feature annotation.</text>
</comment>
<dbReference type="PANTHER" id="PTHR43806:SF11">
    <property type="entry name" value="CEREVISIN-RELATED"/>
    <property type="match status" value="1"/>
</dbReference>
<evidence type="ECO:0000259" key="6">
    <source>
        <dbReference type="Pfam" id="PF00082"/>
    </source>
</evidence>
<evidence type="ECO:0000256" key="2">
    <source>
        <dbReference type="ARBA" id="ARBA00022670"/>
    </source>
</evidence>
<dbReference type="InterPro" id="IPR050131">
    <property type="entry name" value="Peptidase_S8_subtilisin-like"/>
</dbReference>
<dbReference type="PROSITE" id="PS00138">
    <property type="entry name" value="SUBTILASE_SER"/>
    <property type="match status" value="1"/>
</dbReference>
<dbReference type="EC" id="3.4.21.-" evidence="7"/>
<dbReference type="GO" id="GO:0006508">
    <property type="term" value="P:proteolysis"/>
    <property type="evidence" value="ECO:0007669"/>
    <property type="project" value="UniProtKB-KW"/>
</dbReference>
<dbReference type="GO" id="GO:0004252">
    <property type="term" value="F:serine-type endopeptidase activity"/>
    <property type="evidence" value="ECO:0007669"/>
    <property type="project" value="InterPro"/>
</dbReference>
<dbReference type="GO" id="GO:0005615">
    <property type="term" value="C:extracellular space"/>
    <property type="evidence" value="ECO:0007669"/>
    <property type="project" value="TreeGrafter"/>
</dbReference>
<dbReference type="InterPro" id="IPR036852">
    <property type="entry name" value="Peptidase_S8/S53_dom_sf"/>
</dbReference>
<evidence type="ECO:0000313" key="7">
    <source>
        <dbReference type="EMBL" id="CAA9353497.1"/>
    </source>
</evidence>